<dbReference type="Pfam" id="PF17876">
    <property type="entry name" value="CSD2"/>
    <property type="match status" value="1"/>
</dbReference>
<dbReference type="NCBIfam" id="TIGR02063">
    <property type="entry name" value="RNase_R"/>
    <property type="match status" value="1"/>
</dbReference>
<proteinExistence type="inferred from homology"/>
<dbReference type="InterPro" id="IPR003029">
    <property type="entry name" value="S1_domain"/>
</dbReference>
<evidence type="ECO:0000256" key="7">
    <source>
        <dbReference type="ARBA" id="ARBA00022884"/>
    </source>
</evidence>
<protein>
    <recommendedName>
        <fullName evidence="8">Ribonuclease R</fullName>
        <shortName evidence="8">RNase R</shortName>
        <ecNumber evidence="8">3.1.13.1</ecNumber>
    </recommendedName>
</protein>
<evidence type="ECO:0000256" key="2">
    <source>
        <dbReference type="ARBA" id="ARBA00004496"/>
    </source>
</evidence>
<dbReference type="InterPro" id="IPR022966">
    <property type="entry name" value="RNase_II/R_CS"/>
</dbReference>
<evidence type="ECO:0000256" key="1">
    <source>
        <dbReference type="ARBA" id="ARBA00001849"/>
    </source>
</evidence>
<accession>A0ABT3E5D8</accession>
<dbReference type="EC" id="3.1.13.1" evidence="8"/>
<dbReference type="SUPFAM" id="SSF50249">
    <property type="entry name" value="Nucleic acid-binding proteins"/>
    <property type="match status" value="4"/>
</dbReference>
<dbReference type="CDD" id="cd04471">
    <property type="entry name" value="S1_RNase_R"/>
    <property type="match status" value="1"/>
</dbReference>
<dbReference type="PANTHER" id="PTHR23355:SF9">
    <property type="entry name" value="DIS3-LIKE EXONUCLEASE 2"/>
    <property type="match status" value="1"/>
</dbReference>
<dbReference type="InterPro" id="IPR012340">
    <property type="entry name" value="NA-bd_OB-fold"/>
</dbReference>
<comment type="similarity">
    <text evidence="8">Belongs to the RNR ribonuclease family. RNase R subfamily.</text>
</comment>
<dbReference type="HAMAP" id="MF_01895">
    <property type="entry name" value="RNase_R"/>
    <property type="match status" value="1"/>
</dbReference>
<evidence type="ECO:0000256" key="8">
    <source>
        <dbReference type="HAMAP-Rule" id="MF_01895"/>
    </source>
</evidence>
<feature type="compositionally biased region" description="Low complexity" evidence="9">
    <location>
        <begin position="737"/>
        <end position="754"/>
    </location>
</feature>
<dbReference type="Pfam" id="PF08206">
    <property type="entry name" value="OB_RNB"/>
    <property type="match status" value="1"/>
</dbReference>
<dbReference type="InterPro" id="IPR001900">
    <property type="entry name" value="RNase_II/R"/>
</dbReference>
<dbReference type="InterPro" id="IPR040476">
    <property type="entry name" value="CSD2"/>
</dbReference>
<keyword evidence="12" id="KW-1185">Reference proteome</keyword>
<dbReference type="InterPro" id="IPR050180">
    <property type="entry name" value="RNR_Ribonuclease"/>
</dbReference>
<evidence type="ECO:0000256" key="5">
    <source>
        <dbReference type="ARBA" id="ARBA00022801"/>
    </source>
</evidence>
<dbReference type="Proteomes" id="UP001526225">
    <property type="component" value="Unassembled WGS sequence"/>
</dbReference>
<dbReference type="SMART" id="SM00955">
    <property type="entry name" value="RNB"/>
    <property type="match status" value="1"/>
</dbReference>
<keyword evidence="6 8" id="KW-0269">Exonuclease</keyword>
<dbReference type="InterPro" id="IPR013223">
    <property type="entry name" value="RNase_B_OB_dom"/>
</dbReference>
<dbReference type="PROSITE" id="PS50126">
    <property type="entry name" value="S1"/>
    <property type="match status" value="1"/>
</dbReference>
<dbReference type="PROSITE" id="PS01175">
    <property type="entry name" value="RIBONUCLEASE_II"/>
    <property type="match status" value="1"/>
</dbReference>
<feature type="domain" description="S1 motif" evidence="10">
    <location>
        <begin position="632"/>
        <end position="712"/>
    </location>
</feature>
<dbReference type="InterPro" id="IPR011805">
    <property type="entry name" value="RNase_R"/>
</dbReference>
<dbReference type="Pfam" id="PF00773">
    <property type="entry name" value="RNB"/>
    <property type="match status" value="1"/>
</dbReference>
<keyword evidence="4 8" id="KW-0540">Nuclease</keyword>
<comment type="catalytic activity">
    <reaction evidence="1 8">
        <text>Exonucleolytic cleavage in the 3'- to 5'-direction to yield nucleoside 5'-phosphates.</text>
        <dbReference type="EC" id="3.1.13.1"/>
    </reaction>
</comment>
<gene>
    <name evidence="8 11" type="primary">rnr</name>
    <name evidence="11" type="ORF">OIT44_06185</name>
</gene>
<evidence type="ECO:0000256" key="9">
    <source>
        <dbReference type="SAM" id="MobiDB-lite"/>
    </source>
</evidence>
<dbReference type="NCBIfam" id="TIGR00358">
    <property type="entry name" value="3_prime_RNase"/>
    <property type="match status" value="1"/>
</dbReference>
<evidence type="ECO:0000313" key="12">
    <source>
        <dbReference type="Proteomes" id="UP001526225"/>
    </source>
</evidence>
<comment type="subcellular location">
    <subcellularLocation>
        <location evidence="2 8">Cytoplasm</location>
    </subcellularLocation>
</comment>
<evidence type="ECO:0000256" key="4">
    <source>
        <dbReference type="ARBA" id="ARBA00022722"/>
    </source>
</evidence>
<evidence type="ECO:0000256" key="3">
    <source>
        <dbReference type="ARBA" id="ARBA00022490"/>
    </source>
</evidence>
<evidence type="ECO:0000259" key="10">
    <source>
        <dbReference type="PROSITE" id="PS50126"/>
    </source>
</evidence>
<organism evidence="11 12">
    <name type="scientific">Weissella ceti</name>
    <dbReference type="NCBI Taxonomy" id="759620"/>
    <lineage>
        <taxon>Bacteria</taxon>
        <taxon>Bacillati</taxon>
        <taxon>Bacillota</taxon>
        <taxon>Bacilli</taxon>
        <taxon>Lactobacillales</taxon>
        <taxon>Lactobacillaceae</taxon>
        <taxon>Weissella</taxon>
    </lineage>
</organism>
<dbReference type="RefSeq" id="WP_213409176.1">
    <property type="nucleotide sequence ID" value="NZ_CP074441.1"/>
</dbReference>
<comment type="function">
    <text evidence="8">3'-5' exoribonuclease that releases 5'-nucleoside monophosphates and is involved in maturation of structured RNAs.</text>
</comment>
<feature type="compositionally biased region" description="Basic residues" evidence="9">
    <location>
        <begin position="761"/>
        <end position="771"/>
    </location>
</feature>
<dbReference type="PANTHER" id="PTHR23355">
    <property type="entry name" value="RIBONUCLEASE"/>
    <property type="match status" value="1"/>
</dbReference>
<evidence type="ECO:0000256" key="6">
    <source>
        <dbReference type="ARBA" id="ARBA00022839"/>
    </source>
</evidence>
<evidence type="ECO:0000313" key="11">
    <source>
        <dbReference type="EMBL" id="MCW0953646.1"/>
    </source>
</evidence>
<dbReference type="InterPro" id="IPR004476">
    <property type="entry name" value="RNase_II/RNase_R"/>
</dbReference>
<dbReference type="SMART" id="SM00316">
    <property type="entry name" value="S1"/>
    <property type="match status" value="1"/>
</dbReference>
<feature type="region of interest" description="Disordered" evidence="9">
    <location>
        <begin position="721"/>
        <end position="771"/>
    </location>
</feature>
<comment type="caution">
    <text evidence="11">The sequence shown here is derived from an EMBL/GenBank/DDBJ whole genome shotgun (WGS) entry which is preliminary data.</text>
</comment>
<reference evidence="11 12" key="1">
    <citation type="submission" date="2022-10" db="EMBL/GenBank/DDBJ databases">
        <title>Weissella fermenti sp. nov., isolated from fermented cabbage.</title>
        <authorList>
            <person name="Lee J.K."/>
            <person name="Baek J.H."/>
            <person name="Choi D.G."/>
            <person name="Kim J.M."/>
            <person name="Jeon C.O."/>
        </authorList>
    </citation>
    <scope>NUCLEOTIDE SEQUENCE [LARGE SCALE GENOMIC DNA]</scope>
    <source>
        <strain evidence="11 12">KACC 18534</strain>
    </source>
</reference>
<sequence>MTEDNLQNQLYGFLKANSSQAFPAQTLVDGLRLDETNAFTKVVQALAALERVEKIKVTDDGDFQYNEQKEGVISNFRANDRGFGFAHYDDNEPDIFINPDNTLFALQGDEVRVKFLSKGDGDRGPEGQVVEIVNHGRSQVVGTYKAGSEYTNFVGSIKITDKKTASYQFLVKEGGVEANDGEVVVATIDEYPNQDTPKRMTGTILKSIGHQDDPGVDILEVVYNHELPHIFPEDAMKEAEEVPDVVLDSEREGREDVTDQTLVTIDSIESKDLDDAVVVERLDNGNFHLGVHIADVSHYIQEKTALDAEAYNRGTSVYLTDRVIPMLPRKISNGIASLNPGVDRLAMSCEMEFTPTGELVNHRIHQSVMRSHARMTYKAVNAILEGDEETREEYAELVPMFEAMNMLHNALAAKRKERGAIEFDAPEAKIIVDETGKPTDIELRERGTSERMIESFMLAANETVAMHYDLANVPFMYRIHQQPDKERVAKFFEFAKALGCPVKANPEKVKPSDFQQIHKYFLGRPEEQMVSMMMLRAMQQAKYSDDPVGHFGIGADYYTHFTSPIRRYPDLIVHRLIKWYEQNGMGEEAQAKYRGKLAEIASETSMKERRSVDTERDVDAMKKTEFMEDKVNQEFDAVVNGVMKFGMFVSLPNTVEGLIHTSNLTDDFYHFDESHQALIGRRFHHIYQVGQPVKVRLVRVDKEQSALDFVLVDPKDAPLTDIKVPEPRKPFNKNGKKPFNGPKGGNFNKKPNGKPMDHKEAHAKRTNTKHK</sequence>
<dbReference type="EMBL" id="JAOZFE010000007">
    <property type="protein sequence ID" value="MCW0953646.1"/>
    <property type="molecule type" value="Genomic_DNA"/>
</dbReference>
<keyword evidence="5 8" id="KW-0378">Hydrolase</keyword>
<dbReference type="Pfam" id="PF00575">
    <property type="entry name" value="S1"/>
    <property type="match status" value="1"/>
</dbReference>
<dbReference type="Gene3D" id="2.40.50.140">
    <property type="entry name" value="Nucleic acid-binding proteins"/>
    <property type="match status" value="2"/>
</dbReference>
<keyword evidence="3 8" id="KW-0963">Cytoplasm</keyword>
<keyword evidence="7 8" id="KW-0694">RNA-binding</keyword>
<name>A0ABT3E5D8_9LACO</name>